<dbReference type="InterPro" id="IPR027417">
    <property type="entry name" value="P-loop_NTPase"/>
</dbReference>
<dbReference type="InterPro" id="IPR015854">
    <property type="entry name" value="ABC_transpr_LolD-like"/>
</dbReference>
<gene>
    <name evidence="5" type="ORF">HARCEL1_03070</name>
</gene>
<keyword evidence="3 5" id="KW-0067">ATP-binding</keyword>
<dbReference type="GeneID" id="36511455"/>
<dbReference type="CDD" id="cd03255">
    <property type="entry name" value="ABC_MJ0796_LolCDE_FtsE"/>
    <property type="match status" value="1"/>
</dbReference>
<dbReference type="Gene3D" id="3.40.50.300">
    <property type="entry name" value="P-loop containing nucleotide triphosphate hydrolases"/>
    <property type="match status" value="1"/>
</dbReference>
<evidence type="ECO:0000256" key="2">
    <source>
        <dbReference type="ARBA" id="ARBA00022741"/>
    </source>
</evidence>
<keyword evidence="6" id="KW-1185">Reference proteome</keyword>
<dbReference type="InterPro" id="IPR003593">
    <property type="entry name" value="AAA+_ATPase"/>
</dbReference>
<dbReference type="GO" id="GO:0016887">
    <property type="term" value="F:ATP hydrolysis activity"/>
    <property type="evidence" value="ECO:0007669"/>
    <property type="project" value="InterPro"/>
</dbReference>
<dbReference type="EMBL" id="CP028858">
    <property type="protein sequence ID" value="AWB26766.1"/>
    <property type="molecule type" value="Genomic_DNA"/>
</dbReference>
<dbReference type="Pfam" id="PF00005">
    <property type="entry name" value="ABC_tran"/>
    <property type="match status" value="1"/>
</dbReference>
<proteinExistence type="predicted"/>
<organism evidence="5 6">
    <name type="scientific">Halococcoides cellulosivorans</name>
    <dbReference type="NCBI Taxonomy" id="1679096"/>
    <lineage>
        <taxon>Archaea</taxon>
        <taxon>Methanobacteriati</taxon>
        <taxon>Methanobacteriota</taxon>
        <taxon>Stenosarchaea group</taxon>
        <taxon>Halobacteria</taxon>
        <taxon>Halobacteriales</taxon>
        <taxon>Haloarculaceae</taxon>
        <taxon>Halococcoides</taxon>
    </lineage>
</organism>
<dbReference type="PANTHER" id="PTHR24220:SF86">
    <property type="entry name" value="ABC TRANSPORTER ABCH.1"/>
    <property type="match status" value="1"/>
</dbReference>
<dbReference type="SUPFAM" id="SSF52540">
    <property type="entry name" value="P-loop containing nucleoside triphosphate hydrolases"/>
    <property type="match status" value="1"/>
</dbReference>
<evidence type="ECO:0000256" key="1">
    <source>
        <dbReference type="ARBA" id="ARBA00022448"/>
    </source>
</evidence>
<dbReference type="FunFam" id="3.40.50.300:FF:000032">
    <property type="entry name" value="Export ABC transporter ATP-binding protein"/>
    <property type="match status" value="1"/>
</dbReference>
<sequence>MSLLEVDTVTRRYGAGETAVEALSNVSLSVSTGETVAVIGPSGSGKSTLLNLVGLLDTPTEGTIHLDDRDLTDAGTGERTAVRRDRLGFVFQDHHLLPMFDAVDNVVVPTMWDRSTDREQRARELLDRVGLGDRLDHRPSELSGGQKQRVAIARALVNDPDLLLADEPTGNLDQDTSRTILDELDRLQAEEDVATVVVTHDEIVTEYADRTVELLDGGHV</sequence>
<dbReference type="SMART" id="SM00382">
    <property type="entry name" value="AAA"/>
    <property type="match status" value="1"/>
</dbReference>
<dbReference type="GO" id="GO:0098796">
    <property type="term" value="C:membrane protein complex"/>
    <property type="evidence" value="ECO:0007669"/>
    <property type="project" value="UniProtKB-ARBA"/>
</dbReference>
<name>A0A2R4WZ11_9EURY</name>
<keyword evidence="1" id="KW-0813">Transport</keyword>
<feature type="domain" description="ABC transporter" evidence="4">
    <location>
        <begin position="4"/>
        <end position="220"/>
    </location>
</feature>
<dbReference type="GO" id="GO:0005886">
    <property type="term" value="C:plasma membrane"/>
    <property type="evidence" value="ECO:0007669"/>
    <property type="project" value="TreeGrafter"/>
</dbReference>
<dbReference type="InterPro" id="IPR003439">
    <property type="entry name" value="ABC_transporter-like_ATP-bd"/>
</dbReference>
<reference evidence="5 6" key="1">
    <citation type="submission" date="2018-04" db="EMBL/GenBank/DDBJ databases">
        <title>Halococcoides cellulosivorans gen. nov., sp. nov., an extremely halophilic cellulose-utilizing haloarchaeon from hypersaline lakes.</title>
        <authorList>
            <person name="Sorokin D.Y."/>
            <person name="Toshchakov S.V."/>
            <person name="Samarov N.I."/>
            <person name="Korzhenkov A."/>
            <person name="Kublanov I.V."/>
        </authorList>
    </citation>
    <scope>NUCLEOTIDE SEQUENCE [LARGE SCALE GENOMIC DNA]</scope>
    <source>
        <strain evidence="5 6">HArcel1</strain>
    </source>
</reference>
<keyword evidence="2" id="KW-0547">Nucleotide-binding</keyword>
<protein>
    <submittedName>
        <fullName evidence="5">ABC transporter ATP-binding protein</fullName>
    </submittedName>
</protein>
<dbReference type="InterPro" id="IPR017871">
    <property type="entry name" value="ABC_transporter-like_CS"/>
</dbReference>
<dbReference type="InterPro" id="IPR017911">
    <property type="entry name" value="MacB-like_ATP-bd"/>
</dbReference>
<evidence type="ECO:0000256" key="3">
    <source>
        <dbReference type="ARBA" id="ARBA00022840"/>
    </source>
</evidence>
<dbReference type="PANTHER" id="PTHR24220">
    <property type="entry name" value="IMPORT ATP-BINDING PROTEIN"/>
    <property type="match status" value="1"/>
</dbReference>
<dbReference type="GO" id="GO:0005524">
    <property type="term" value="F:ATP binding"/>
    <property type="evidence" value="ECO:0007669"/>
    <property type="project" value="UniProtKB-KW"/>
</dbReference>
<accession>A0A2R4WZ11</accession>
<dbReference type="KEGG" id="harc:HARCEL1_03070"/>
<evidence type="ECO:0000313" key="5">
    <source>
        <dbReference type="EMBL" id="AWB26766.1"/>
    </source>
</evidence>
<evidence type="ECO:0000313" key="6">
    <source>
        <dbReference type="Proteomes" id="UP000244727"/>
    </source>
</evidence>
<dbReference type="RefSeq" id="WP_108381135.1">
    <property type="nucleotide sequence ID" value="NZ_CP028858.1"/>
</dbReference>
<dbReference type="Proteomes" id="UP000244727">
    <property type="component" value="Chromosome"/>
</dbReference>
<dbReference type="AlphaFoldDB" id="A0A2R4WZ11"/>
<evidence type="ECO:0000259" key="4">
    <source>
        <dbReference type="PROSITE" id="PS50893"/>
    </source>
</evidence>
<dbReference type="PROSITE" id="PS50893">
    <property type="entry name" value="ABC_TRANSPORTER_2"/>
    <property type="match status" value="1"/>
</dbReference>
<dbReference type="GO" id="GO:0022857">
    <property type="term" value="F:transmembrane transporter activity"/>
    <property type="evidence" value="ECO:0007669"/>
    <property type="project" value="TreeGrafter"/>
</dbReference>
<dbReference type="PROSITE" id="PS00211">
    <property type="entry name" value="ABC_TRANSPORTER_1"/>
    <property type="match status" value="1"/>
</dbReference>